<evidence type="ECO:0000313" key="5">
    <source>
        <dbReference type="EMBL" id="EGQ21003.1"/>
    </source>
</evidence>
<dbReference type="InterPro" id="IPR006357">
    <property type="entry name" value="HAD-SF_hydro_IIA"/>
</dbReference>
<feature type="binding site" evidence="4">
    <location>
        <position position="212"/>
    </location>
    <ligand>
        <name>Mg(2+)</name>
        <dbReference type="ChEBI" id="CHEBI:18420"/>
    </ligand>
</feature>
<dbReference type="OrthoDB" id="9810449at2"/>
<dbReference type="Gene3D" id="3.40.50.1000">
    <property type="entry name" value="HAD superfamily/HAD-like"/>
    <property type="match status" value="2"/>
</dbReference>
<dbReference type="EMBL" id="AFPZ01000106">
    <property type="protein sequence ID" value="EGQ21003.1"/>
    <property type="molecule type" value="Genomic_DNA"/>
</dbReference>
<keyword evidence="1 4" id="KW-0479">Metal-binding</keyword>
<evidence type="ECO:0000256" key="1">
    <source>
        <dbReference type="PIRNR" id="PIRNR000915"/>
    </source>
</evidence>
<dbReference type="Pfam" id="PF13344">
    <property type="entry name" value="Hydrolase_6"/>
    <property type="match status" value="1"/>
</dbReference>
<dbReference type="GO" id="GO:0005737">
    <property type="term" value="C:cytoplasm"/>
    <property type="evidence" value="ECO:0007669"/>
    <property type="project" value="TreeGrafter"/>
</dbReference>
<dbReference type="eggNOG" id="COG0647">
    <property type="taxonomic scope" value="Bacteria"/>
</dbReference>
<keyword evidence="5" id="KW-0378">Hydrolase</keyword>
<dbReference type="InterPro" id="IPR023214">
    <property type="entry name" value="HAD_sf"/>
</dbReference>
<dbReference type="STRING" id="759851.SAMN04244570_2786"/>
<dbReference type="PANTHER" id="PTHR19288">
    <property type="entry name" value="4-NITROPHENYLPHOSPHATASE-RELATED"/>
    <property type="match status" value="1"/>
</dbReference>
<evidence type="ECO:0000256" key="3">
    <source>
        <dbReference type="PIRSR" id="PIRSR000915-2"/>
    </source>
</evidence>
<feature type="binding site" evidence="4">
    <location>
        <position position="13"/>
    </location>
    <ligand>
        <name>Mg(2+)</name>
        <dbReference type="ChEBI" id="CHEBI:18420"/>
    </ligand>
</feature>
<dbReference type="EC" id="3.1.3.-" evidence="1"/>
<name>F9DXA9_9BACL</name>
<dbReference type="HOGENOM" id="CLU_043473_1_2_9"/>
<proteinExistence type="inferred from homology"/>
<dbReference type="GO" id="GO:0016791">
    <property type="term" value="F:phosphatase activity"/>
    <property type="evidence" value="ECO:0007669"/>
    <property type="project" value="TreeGrafter"/>
</dbReference>
<feature type="binding site" evidence="4">
    <location>
        <position position="15"/>
    </location>
    <ligand>
        <name>Mg(2+)</name>
        <dbReference type="ChEBI" id="CHEBI:18420"/>
    </ligand>
</feature>
<dbReference type="InterPro" id="IPR036412">
    <property type="entry name" value="HAD-like_sf"/>
</dbReference>
<dbReference type="AlphaFoldDB" id="F9DXA9"/>
<evidence type="ECO:0000256" key="2">
    <source>
        <dbReference type="PIRSR" id="PIRSR000915-1"/>
    </source>
</evidence>
<reference evidence="5 6" key="1">
    <citation type="submission" date="2011-04" db="EMBL/GenBank/DDBJ databases">
        <authorList>
            <person name="Muzny D."/>
            <person name="Qin X."/>
            <person name="Deng J."/>
            <person name="Jiang H."/>
            <person name="Liu Y."/>
            <person name="Qu J."/>
            <person name="Song X.-Z."/>
            <person name="Zhang L."/>
            <person name="Thornton R."/>
            <person name="Coyle M."/>
            <person name="Francisco L."/>
            <person name="Jackson L."/>
            <person name="Javaid M."/>
            <person name="Korchina V."/>
            <person name="Kovar C."/>
            <person name="Mata R."/>
            <person name="Mathew T."/>
            <person name="Ngo R."/>
            <person name="Nguyen L."/>
            <person name="Nguyen N."/>
            <person name="Okwuonu G."/>
            <person name="Ongeri F."/>
            <person name="Pham C."/>
            <person name="Simmons D."/>
            <person name="Wilczek-Boney K."/>
            <person name="Hale W."/>
            <person name="Jakkamsetti A."/>
            <person name="Pham P."/>
            <person name="Ruth R."/>
            <person name="San Lucas F."/>
            <person name="Warren J."/>
            <person name="Zhang J."/>
            <person name="Zhao Z."/>
            <person name="Zhou C."/>
            <person name="Zhu D."/>
            <person name="Lee S."/>
            <person name="Bess C."/>
            <person name="Blankenburg K."/>
            <person name="Forbes L."/>
            <person name="Fu Q."/>
            <person name="Gubbala S."/>
            <person name="Hirani K."/>
            <person name="Jayaseelan J.C."/>
            <person name="Lara F."/>
            <person name="Munidasa M."/>
            <person name="Palculict T."/>
            <person name="Patil S."/>
            <person name="Pu L.-L."/>
            <person name="Saada N."/>
            <person name="Tang L."/>
            <person name="Weissenberger G."/>
            <person name="Zhu Y."/>
            <person name="Hemphill L."/>
            <person name="Shang Y."/>
            <person name="Youmans B."/>
            <person name="Ayvaz T."/>
            <person name="Ross M."/>
            <person name="Santibanez J."/>
            <person name="Aqrawi P."/>
            <person name="Gross S."/>
            <person name="Joshi V."/>
            <person name="Fowler G."/>
            <person name="Nazareth L."/>
            <person name="Reid J."/>
            <person name="Worley K."/>
            <person name="Petrosino J."/>
            <person name="Highlander S."/>
            <person name="Gibbs R."/>
        </authorList>
    </citation>
    <scope>NUCLEOTIDE SEQUENCE [LARGE SCALE GENOMIC DNA]</scope>
    <source>
        <strain evidence="5 6">2681</strain>
    </source>
</reference>
<gene>
    <name evidence="5" type="ORF">HMPREF9372_3440</name>
</gene>
<comment type="similarity">
    <text evidence="1">Belongs to the HAD-like hydrolase superfamily. NagD family.</text>
</comment>
<dbReference type="Proteomes" id="UP000005316">
    <property type="component" value="Unassembled WGS sequence"/>
</dbReference>
<dbReference type="GO" id="GO:0046872">
    <property type="term" value="F:metal ion binding"/>
    <property type="evidence" value="ECO:0007669"/>
    <property type="project" value="UniProtKB-KW"/>
</dbReference>
<accession>F9DXA9</accession>
<dbReference type="RefSeq" id="WP_009498131.1">
    <property type="nucleotide sequence ID" value="NZ_GL982998.1"/>
</dbReference>
<feature type="binding site" evidence="3">
    <location>
        <position position="187"/>
    </location>
    <ligand>
        <name>substrate</name>
    </ligand>
</feature>
<organism evidence="5 6">
    <name type="scientific">Sporosarcina newyorkensis 2681</name>
    <dbReference type="NCBI Taxonomy" id="1027292"/>
    <lineage>
        <taxon>Bacteria</taxon>
        <taxon>Bacillati</taxon>
        <taxon>Bacillota</taxon>
        <taxon>Bacilli</taxon>
        <taxon>Bacillales</taxon>
        <taxon>Caryophanaceae</taxon>
        <taxon>Sporosarcina</taxon>
    </lineage>
</organism>
<dbReference type="SUPFAM" id="SSF56784">
    <property type="entry name" value="HAD-like"/>
    <property type="match status" value="1"/>
</dbReference>
<keyword evidence="1 4" id="KW-0460">Magnesium</keyword>
<dbReference type="Pfam" id="PF13242">
    <property type="entry name" value="Hydrolase_like"/>
    <property type="match status" value="1"/>
</dbReference>
<comment type="caution">
    <text evidence="5">The sequence shown here is derived from an EMBL/GenBank/DDBJ whole genome shotgun (WGS) entry which is preliminary data.</text>
</comment>
<feature type="active site" description="Proton donor" evidence="2">
    <location>
        <position position="15"/>
    </location>
</feature>
<evidence type="ECO:0000313" key="6">
    <source>
        <dbReference type="Proteomes" id="UP000005316"/>
    </source>
</evidence>
<sequence length="290" mass="31750">MILPNDFDAYCFDLDGTIYLGDKLLPGVKETIQIIRKTGKKVLFITNSPTLTREEGKMRLQQLGIAAELEEILTAPYLAGLYFSVFEPDATVFIIGEEAIRTELRNFSIQTTVDPMKATHVLAGMDRSFTYNDLQFAMDAVRNCRNFIITNPDSSCPVPGGFIPDTLSLAKAIEVASGQKISKVIGKPDTFYSDQMVGLLDVDRQKILVIGDRLDTDVQLGKAQGFATCLVLTGISSEADVESTGIRPDYVIENMTNLFCSIDEDAMVEGRDGGLVGSCQPDPLNEELLG</sequence>
<comment type="function">
    <text evidence="1">Catalyzes the dephosphorylation of 2-6 carbon acid sugars in vitro.</text>
</comment>
<dbReference type="PIRSF" id="PIRSF000915">
    <property type="entry name" value="PGP-type_phosphatase"/>
    <property type="match status" value="1"/>
</dbReference>
<protein>
    <recommendedName>
        <fullName evidence="1">Acid sugar phosphatase</fullName>
        <ecNumber evidence="1">3.1.3.-</ecNumber>
    </recommendedName>
</protein>
<feature type="active site" description="Nucleophile" evidence="2">
    <location>
        <position position="13"/>
    </location>
</feature>
<evidence type="ECO:0000256" key="4">
    <source>
        <dbReference type="PIRSR" id="PIRSR000915-3"/>
    </source>
</evidence>
<dbReference type="NCBIfam" id="TIGR01460">
    <property type="entry name" value="HAD-SF-IIA"/>
    <property type="match status" value="1"/>
</dbReference>
<comment type="cofactor">
    <cofactor evidence="4">
        <name>Mg(2+)</name>
        <dbReference type="ChEBI" id="CHEBI:18420"/>
    </cofactor>
    <text evidence="4">Divalent metal ions. Mg(2+) is the most effective.</text>
</comment>
<dbReference type="PANTHER" id="PTHR19288:SF46">
    <property type="entry name" value="HALOACID DEHALOGENASE-LIKE HYDROLASE DOMAIN-CONTAINING PROTEIN 2"/>
    <property type="match status" value="1"/>
</dbReference>